<dbReference type="SMART" id="SM00965">
    <property type="entry name" value="STN"/>
    <property type="match status" value="1"/>
</dbReference>
<dbReference type="GO" id="GO:0009306">
    <property type="term" value="P:protein secretion"/>
    <property type="evidence" value="ECO:0007669"/>
    <property type="project" value="InterPro"/>
</dbReference>
<keyword evidence="5" id="KW-0998">Cell outer membrane</keyword>
<evidence type="ECO:0000256" key="8">
    <source>
        <dbReference type="SAM" id="MobiDB-lite"/>
    </source>
</evidence>
<feature type="domain" description="Secretin/TonB short N-terminal" evidence="9">
    <location>
        <begin position="202"/>
        <end position="253"/>
    </location>
</feature>
<dbReference type="PROSITE" id="PS51257">
    <property type="entry name" value="PROKAR_LIPOPROTEIN"/>
    <property type="match status" value="1"/>
</dbReference>
<dbReference type="InterPro" id="IPR038591">
    <property type="entry name" value="NolW-like_sf"/>
</dbReference>
<evidence type="ECO:0000256" key="4">
    <source>
        <dbReference type="ARBA" id="ARBA00023136"/>
    </source>
</evidence>
<evidence type="ECO:0000313" key="10">
    <source>
        <dbReference type="EMBL" id="KDR24807.1"/>
    </source>
</evidence>
<protein>
    <submittedName>
        <fullName evidence="10">Type II secretory pathway protein</fullName>
    </submittedName>
</protein>
<dbReference type="PANTHER" id="PTHR30332">
    <property type="entry name" value="PROBABLE GENERAL SECRETION PATHWAY PROTEIN D"/>
    <property type="match status" value="1"/>
</dbReference>
<proteinExistence type="inferred from homology"/>
<dbReference type="InterPro" id="IPR050810">
    <property type="entry name" value="Bact_Secretion_Sys_Channel"/>
</dbReference>
<dbReference type="PRINTS" id="PR01032">
    <property type="entry name" value="PHAGEIV"/>
</dbReference>
<dbReference type="EMBL" id="JFHD01000066">
    <property type="protein sequence ID" value="KDR24807.1"/>
    <property type="molecule type" value="Genomic_DNA"/>
</dbReference>
<dbReference type="PRINTS" id="PR00811">
    <property type="entry name" value="BCTERIALGSPD"/>
</dbReference>
<evidence type="ECO:0000256" key="6">
    <source>
        <dbReference type="RuleBase" id="RU004003"/>
    </source>
</evidence>
<dbReference type="GO" id="GO:0015627">
    <property type="term" value="C:type II protein secretion system complex"/>
    <property type="evidence" value="ECO:0007669"/>
    <property type="project" value="TreeGrafter"/>
</dbReference>
<reference evidence="10 11" key="1">
    <citation type="submission" date="2014-03" db="EMBL/GenBank/DDBJ databases">
        <title>Draft Genome Sequences of Four Burkholderia Strains.</title>
        <authorList>
            <person name="Liu X.Y."/>
            <person name="Li C.X."/>
            <person name="Xu J.H."/>
        </authorList>
    </citation>
    <scope>NUCLEOTIDE SEQUENCE [LARGE SCALE GENOMIC DNA]</scope>
    <source>
        <strain evidence="10 11">OP-1</strain>
    </source>
</reference>
<feature type="region of interest" description="Disordered" evidence="8">
    <location>
        <begin position="612"/>
        <end position="665"/>
    </location>
</feature>
<dbReference type="PANTHER" id="PTHR30332:SF17">
    <property type="entry name" value="TYPE IV PILIATION SYSTEM PROTEIN DR_0774-RELATED"/>
    <property type="match status" value="1"/>
</dbReference>
<evidence type="ECO:0000256" key="3">
    <source>
        <dbReference type="ARBA" id="ARBA00022729"/>
    </source>
</evidence>
<evidence type="ECO:0000256" key="1">
    <source>
        <dbReference type="ARBA" id="ARBA00004370"/>
    </source>
</evidence>
<dbReference type="GO" id="GO:0009279">
    <property type="term" value="C:cell outer membrane"/>
    <property type="evidence" value="ECO:0007669"/>
    <property type="project" value="UniProtKB-SubCell"/>
</dbReference>
<evidence type="ECO:0000259" key="9">
    <source>
        <dbReference type="SMART" id="SM00965"/>
    </source>
</evidence>
<keyword evidence="2 7" id="KW-0813">Transport</keyword>
<dbReference type="Pfam" id="PF03958">
    <property type="entry name" value="Secretin_N"/>
    <property type="match status" value="1"/>
</dbReference>
<accession>A0A656QC59</accession>
<keyword evidence="4" id="KW-0472">Membrane</keyword>
<comment type="similarity">
    <text evidence="6">Belongs to the bacterial secretin family.</text>
</comment>
<name>A0A656QC59_9BURK</name>
<dbReference type="InterPro" id="IPR004846">
    <property type="entry name" value="T2SS/T3SS_dom"/>
</dbReference>
<evidence type="ECO:0000313" key="11">
    <source>
        <dbReference type="Proteomes" id="UP000027451"/>
    </source>
</evidence>
<dbReference type="Proteomes" id="UP000027451">
    <property type="component" value="Unassembled WGS sequence"/>
</dbReference>
<organism evidence="10 11">
    <name type="scientific">Caballeronia zhejiangensis</name>
    <dbReference type="NCBI Taxonomy" id="871203"/>
    <lineage>
        <taxon>Bacteria</taxon>
        <taxon>Pseudomonadati</taxon>
        <taxon>Pseudomonadota</taxon>
        <taxon>Betaproteobacteria</taxon>
        <taxon>Burkholderiales</taxon>
        <taxon>Burkholderiaceae</taxon>
        <taxon>Caballeronia</taxon>
    </lineage>
</organism>
<dbReference type="InterPro" id="IPR011662">
    <property type="entry name" value="Secretin/TonB_short_N"/>
</dbReference>
<keyword evidence="3" id="KW-0732">Signal</keyword>
<keyword evidence="11" id="KW-1185">Reference proteome</keyword>
<dbReference type="Pfam" id="PF00263">
    <property type="entry name" value="Secretin"/>
    <property type="match status" value="1"/>
</dbReference>
<evidence type="ECO:0000256" key="5">
    <source>
        <dbReference type="ARBA" id="ARBA00023237"/>
    </source>
</evidence>
<comment type="subcellular location">
    <subcellularLocation>
        <location evidence="7">Cell outer membrane</location>
    </subcellularLocation>
    <subcellularLocation>
        <location evidence="1">Membrane</location>
    </subcellularLocation>
</comment>
<dbReference type="RefSeq" id="WP_034474457.1">
    <property type="nucleotide sequence ID" value="NZ_JFHD01000066.1"/>
</dbReference>
<sequence length="665" mass="72290">MSRLKDVTVCLLIPLIAACAGDLHRQDLQNRLAGMPPDAQLELLAQQSAQYPDDLEIRSWYLALRRRLSMEYLQRATVAYRAGDAAQALGWAHKAQQAAPGDDNPREMIEWIERQAPIDAEVRYAESVRLDQPQAALSAVIDVLAKQPDNARAIRLREELLAPKGQSIEPKLNKDLDQPITVQFRDQPIISIFELVSNITGLNFTFDREVQATAPTTIFASNTPVKQVLSMVLQANQLSSKIVSGNSILIYPKRPDKETEYKDLVVRTFYLQNSTAAQVLGVLKQMVKTRDAVLDERTNAIIMRDAPDTIKVAERIIRALDVTPAEVVIDAQVLEVSSSDLLNMGIQYPDRITFGLKSGTIDDGTTLPDNTVTLEQLHNLNSSDVLVRIGPVGINFLQTHGKTRTLANPSIRVRNREKAKVLIGDRLPVVTTTLSSNFSSESVNYQDVGLTLEVAPVIASPDEVQVKLRMEVSNVTDTITTSTGLVAYQIGTRTAETVMSVRNNETQMLAGLLQRNDRSSGSGLPGLSRLPIFDRIFGSRADDSKETELVLLLTPRIVRNQAVPTGNAMQFDSGTETRISTERDVVTGNESLRLPPPVAAAPAVAAGAVAAAPLPAPPAPPAPSAPSAPSVPNEPPSAPPIAILPPPAPTLQSTGEAQRLPREQP</sequence>
<comment type="caution">
    <text evidence="10">The sequence shown here is derived from an EMBL/GenBank/DDBJ whole genome shotgun (WGS) entry which is preliminary data.</text>
</comment>
<gene>
    <name evidence="10" type="ORF">BG60_33935</name>
</gene>
<evidence type="ECO:0000256" key="2">
    <source>
        <dbReference type="ARBA" id="ARBA00022448"/>
    </source>
</evidence>
<feature type="compositionally biased region" description="Pro residues" evidence="8">
    <location>
        <begin position="632"/>
        <end position="649"/>
    </location>
</feature>
<dbReference type="InterPro" id="IPR001775">
    <property type="entry name" value="GspD/PilQ"/>
</dbReference>
<dbReference type="Gene3D" id="3.30.1370.120">
    <property type="match status" value="1"/>
</dbReference>
<evidence type="ECO:0000256" key="7">
    <source>
        <dbReference type="RuleBase" id="RU004004"/>
    </source>
</evidence>
<dbReference type="InterPro" id="IPR005644">
    <property type="entry name" value="NolW-like"/>
</dbReference>
<feature type="compositionally biased region" description="Pro residues" evidence="8">
    <location>
        <begin position="614"/>
        <end position="626"/>
    </location>
</feature>
<dbReference type="AlphaFoldDB" id="A0A656QC59"/>